<dbReference type="PANTHER" id="PTHR43394:SF1">
    <property type="entry name" value="ATP-BINDING CASSETTE SUB-FAMILY B MEMBER 10, MITOCHONDRIAL"/>
    <property type="match status" value="1"/>
</dbReference>
<dbReference type="InterPro" id="IPR011527">
    <property type="entry name" value="ABC1_TM_dom"/>
</dbReference>
<reference evidence="11" key="1">
    <citation type="submission" date="2023-07" db="EMBL/GenBank/DDBJ databases">
        <title>Conexibacter stalactiti sp. nov., isolated from stalactites in a lava cave and emended description of the genus Conexibacter.</title>
        <authorList>
            <person name="Lee S.D."/>
        </authorList>
    </citation>
    <scope>NUCLEOTIDE SEQUENCE [LARGE SCALE GENOMIC DNA]</scope>
    <source>
        <strain evidence="11">KCTC 39840</strain>
    </source>
</reference>
<feature type="domain" description="ABC transmembrane type-1" evidence="9">
    <location>
        <begin position="26"/>
        <end position="306"/>
    </location>
</feature>
<proteinExistence type="predicted"/>
<dbReference type="InterPro" id="IPR039421">
    <property type="entry name" value="Type_1_exporter"/>
</dbReference>
<feature type="domain" description="ABC transporter" evidence="8">
    <location>
        <begin position="340"/>
        <end position="574"/>
    </location>
</feature>
<protein>
    <submittedName>
        <fullName evidence="10">ABC transporter ATP-binding protein</fullName>
    </submittedName>
</protein>
<feature type="transmembrane region" description="Helical" evidence="7">
    <location>
        <begin position="24"/>
        <end position="45"/>
    </location>
</feature>
<dbReference type="InterPro" id="IPR027417">
    <property type="entry name" value="P-loop_NTPase"/>
</dbReference>
<dbReference type="EMBL" id="JAWSTH010000014">
    <property type="protein sequence ID" value="MDW5594281.1"/>
    <property type="molecule type" value="Genomic_DNA"/>
</dbReference>
<feature type="transmembrane region" description="Helical" evidence="7">
    <location>
        <begin position="51"/>
        <end position="74"/>
    </location>
</feature>
<accession>A0ABU4HLU8</accession>
<dbReference type="InterPro" id="IPR017871">
    <property type="entry name" value="ABC_transporter-like_CS"/>
</dbReference>
<organism evidence="10 11">
    <name type="scientific">Conexibacter stalactiti</name>
    <dbReference type="NCBI Taxonomy" id="1940611"/>
    <lineage>
        <taxon>Bacteria</taxon>
        <taxon>Bacillati</taxon>
        <taxon>Actinomycetota</taxon>
        <taxon>Thermoleophilia</taxon>
        <taxon>Solirubrobacterales</taxon>
        <taxon>Conexibacteraceae</taxon>
        <taxon>Conexibacter</taxon>
    </lineage>
</organism>
<dbReference type="InterPro" id="IPR003439">
    <property type="entry name" value="ABC_transporter-like_ATP-bd"/>
</dbReference>
<sequence length="582" mass="61982">MSERGGGGAWRLLWEWSRPQRREVGWAFAMGITWSLAAVAVPLVARAGVDAAVAGNDGGALLAVSGALLLLALLKAGALRIRRYLTFTSSAWVAGRLRSEMFGRLHALDAGFHERTSKGRLLGSLSDDTQNVEQFGISIQVLMNNFVWAALILIALVALDPGLALLAVLPLPLVLVAARRFTLALVEPTERVRERTLALGATVADTVDGIAVVKGLGIERRQVERFERRSARLHADARAAADVRAWYTPLIESLPSLSLALVLLAGGLKVRAGTLSLGDFTAFNAYVVMALWPLRFTGVIVGQASRARLAVERIDELLRAQPTVAAPVSTTTPPAGPPALSLTAVRFGYDPAALVLDGLTLDVPAGQLVALAGATGSGKTTIAKLLTRTYDVQAGSVAIGGTDVRAWEPAALRDAVCTVLDDTFLFSRSIRDNLLLARPCAGEHELERAARLAGLHDVLALLEEGWHAPAGERGARLSGGQRQRVSVARALLADAPLLVLDDVTSALDARSERRFVAALEEIRQQRTVLLVSDREAVLERVDRVVLLAGGRVAADGTHARLRATSPAYRAFLTHDPLAKAAS</sequence>
<dbReference type="Gene3D" id="3.40.50.300">
    <property type="entry name" value="P-loop containing nucleotide triphosphate hydrolases"/>
    <property type="match status" value="1"/>
</dbReference>
<name>A0ABU4HLU8_9ACTN</name>
<dbReference type="InterPro" id="IPR036640">
    <property type="entry name" value="ABC1_TM_sf"/>
</dbReference>
<gene>
    <name evidence="10" type="ORF">R7226_08035</name>
</gene>
<evidence type="ECO:0000256" key="3">
    <source>
        <dbReference type="ARBA" id="ARBA00022741"/>
    </source>
</evidence>
<dbReference type="Gene3D" id="1.20.1560.10">
    <property type="entry name" value="ABC transporter type 1, transmembrane domain"/>
    <property type="match status" value="1"/>
</dbReference>
<dbReference type="Pfam" id="PF00664">
    <property type="entry name" value="ABC_membrane"/>
    <property type="match status" value="1"/>
</dbReference>
<dbReference type="PANTHER" id="PTHR43394">
    <property type="entry name" value="ATP-DEPENDENT PERMEASE MDL1, MITOCHONDRIAL"/>
    <property type="match status" value="1"/>
</dbReference>
<evidence type="ECO:0000313" key="10">
    <source>
        <dbReference type="EMBL" id="MDW5594281.1"/>
    </source>
</evidence>
<dbReference type="GO" id="GO:0005524">
    <property type="term" value="F:ATP binding"/>
    <property type="evidence" value="ECO:0007669"/>
    <property type="project" value="UniProtKB-KW"/>
</dbReference>
<comment type="caution">
    <text evidence="10">The sequence shown here is derived from an EMBL/GenBank/DDBJ whole genome shotgun (WGS) entry which is preliminary data.</text>
</comment>
<evidence type="ECO:0000256" key="5">
    <source>
        <dbReference type="ARBA" id="ARBA00022989"/>
    </source>
</evidence>
<dbReference type="Proteomes" id="UP001284601">
    <property type="component" value="Unassembled WGS sequence"/>
</dbReference>
<dbReference type="PROSITE" id="PS50893">
    <property type="entry name" value="ABC_TRANSPORTER_2"/>
    <property type="match status" value="1"/>
</dbReference>
<keyword evidence="3" id="KW-0547">Nucleotide-binding</keyword>
<comment type="subcellular location">
    <subcellularLocation>
        <location evidence="1">Cell membrane</location>
        <topology evidence="1">Multi-pass membrane protein</topology>
    </subcellularLocation>
</comment>
<dbReference type="InterPro" id="IPR003593">
    <property type="entry name" value="AAA+_ATPase"/>
</dbReference>
<dbReference type="RefSeq" id="WP_318596552.1">
    <property type="nucleotide sequence ID" value="NZ_JAWSTH010000014.1"/>
</dbReference>
<evidence type="ECO:0000256" key="6">
    <source>
        <dbReference type="ARBA" id="ARBA00023136"/>
    </source>
</evidence>
<feature type="transmembrane region" description="Helical" evidence="7">
    <location>
        <begin position="141"/>
        <end position="159"/>
    </location>
</feature>
<evidence type="ECO:0000313" key="11">
    <source>
        <dbReference type="Proteomes" id="UP001284601"/>
    </source>
</evidence>
<evidence type="ECO:0000256" key="1">
    <source>
        <dbReference type="ARBA" id="ARBA00004651"/>
    </source>
</evidence>
<keyword evidence="5 7" id="KW-1133">Transmembrane helix</keyword>
<keyword evidence="4 10" id="KW-0067">ATP-binding</keyword>
<dbReference type="SUPFAM" id="SSF90123">
    <property type="entry name" value="ABC transporter transmembrane region"/>
    <property type="match status" value="1"/>
</dbReference>
<evidence type="ECO:0000259" key="8">
    <source>
        <dbReference type="PROSITE" id="PS50893"/>
    </source>
</evidence>
<evidence type="ECO:0000256" key="2">
    <source>
        <dbReference type="ARBA" id="ARBA00022692"/>
    </source>
</evidence>
<evidence type="ECO:0000259" key="9">
    <source>
        <dbReference type="PROSITE" id="PS50929"/>
    </source>
</evidence>
<evidence type="ECO:0000256" key="4">
    <source>
        <dbReference type="ARBA" id="ARBA00022840"/>
    </source>
</evidence>
<keyword evidence="6 7" id="KW-0472">Membrane</keyword>
<dbReference type="SUPFAM" id="SSF52540">
    <property type="entry name" value="P-loop containing nucleoside triphosphate hydrolases"/>
    <property type="match status" value="1"/>
</dbReference>
<keyword evidence="11" id="KW-1185">Reference proteome</keyword>
<dbReference type="PROSITE" id="PS00211">
    <property type="entry name" value="ABC_TRANSPORTER_1"/>
    <property type="match status" value="1"/>
</dbReference>
<evidence type="ECO:0000256" key="7">
    <source>
        <dbReference type="SAM" id="Phobius"/>
    </source>
</evidence>
<dbReference type="Pfam" id="PF00005">
    <property type="entry name" value="ABC_tran"/>
    <property type="match status" value="1"/>
</dbReference>
<keyword evidence="2 7" id="KW-0812">Transmembrane</keyword>
<dbReference type="PROSITE" id="PS50929">
    <property type="entry name" value="ABC_TM1F"/>
    <property type="match status" value="1"/>
</dbReference>
<dbReference type="SMART" id="SM00382">
    <property type="entry name" value="AAA"/>
    <property type="match status" value="1"/>
</dbReference>